<evidence type="ECO:0000313" key="1">
    <source>
        <dbReference type="EMBL" id="KXF81802.1"/>
    </source>
</evidence>
<accession>A0A135I8L9</accession>
<dbReference type="Proteomes" id="UP000070529">
    <property type="component" value="Unassembled WGS sequence"/>
</dbReference>
<comment type="caution">
    <text evidence="1">The sequence shown here is derived from an EMBL/GenBank/DDBJ whole genome shotgun (WGS) entry which is preliminary data.</text>
</comment>
<protein>
    <submittedName>
        <fullName evidence="1">Uncharacterized protein</fullName>
    </submittedName>
</protein>
<dbReference type="EMBL" id="LNTY01000034">
    <property type="protein sequence ID" value="KXF81802.1"/>
    <property type="molecule type" value="Genomic_DNA"/>
</dbReference>
<proteinExistence type="predicted"/>
<gene>
    <name evidence="1" type="ORF">ATN88_02710</name>
</gene>
<reference evidence="1 2" key="1">
    <citation type="submission" date="2015-11" db="EMBL/GenBank/DDBJ databases">
        <title>Genomic Taxonomy of the Vibrionaceae.</title>
        <authorList>
            <person name="Gomez-Gil B."/>
            <person name="Enciso-Ibarra J."/>
        </authorList>
    </citation>
    <scope>NUCLEOTIDE SEQUENCE [LARGE SCALE GENOMIC DNA]</scope>
    <source>
        <strain evidence="1 2">CAIM 912</strain>
    </source>
</reference>
<organism evidence="1 2">
    <name type="scientific">Enterovibrio coralii</name>
    <dbReference type="NCBI Taxonomy" id="294935"/>
    <lineage>
        <taxon>Bacteria</taxon>
        <taxon>Pseudomonadati</taxon>
        <taxon>Pseudomonadota</taxon>
        <taxon>Gammaproteobacteria</taxon>
        <taxon>Vibrionales</taxon>
        <taxon>Vibrionaceae</taxon>
        <taxon>Enterovibrio</taxon>
    </lineage>
</organism>
<sequence>MHVLDEERKHDSLVATSWHCEILKTGFLSEAFHNYHSIFERMTLTFASRSQFNIREFVEVTDKSGNVEKLENLYFGTYLLKGNELIVSFQDVRQNLQHSDDVINLDYLEFKGVKVRYALSVNNDNLYFYSNNRNEIYNLACFTSS</sequence>
<dbReference type="AlphaFoldDB" id="A0A135I8L9"/>
<name>A0A135I8L9_9GAMM</name>
<evidence type="ECO:0000313" key="2">
    <source>
        <dbReference type="Proteomes" id="UP000070529"/>
    </source>
</evidence>
<keyword evidence="2" id="KW-1185">Reference proteome</keyword>